<dbReference type="GO" id="GO:0016787">
    <property type="term" value="F:hydrolase activity"/>
    <property type="evidence" value="ECO:0007669"/>
    <property type="project" value="InterPro"/>
</dbReference>
<evidence type="ECO:0000256" key="1">
    <source>
        <dbReference type="SAM" id="MobiDB-lite"/>
    </source>
</evidence>
<organism evidence="3 4">
    <name type="scientific">Fodinibius halophilus</name>
    <dbReference type="NCBI Taxonomy" id="1736908"/>
    <lineage>
        <taxon>Bacteria</taxon>
        <taxon>Pseudomonadati</taxon>
        <taxon>Balneolota</taxon>
        <taxon>Balneolia</taxon>
        <taxon>Balneolales</taxon>
        <taxon>Balneolaceae</taxon>
        <taxon>Fodinibius</taxon>
    </lineage>
</organism>
<evidence type="ECO:0000259" key="2">
    <source>
        <dbReference type="Pfam" id="PF06439"/>
    </source>
</evidence>
<dbReference type="InterPro" id="IPR010496">
    <property type="entry name" value="AL/BT2_dom"/>
</dbReference>
<sequence length="267" mass="29729">MNTSRVILLAIIGMGLLIVGCQSSEKKDNDKENETVEADIPPNTLSDAEKDDGWTLLFDGENPGEHWRGYCKDGFPEKGWTVENGAIKVIGSGAGEAGGGGDIISKKKYSDFELKLEWKVTKGGNSGIFYLAEEQCGENGEPIWKSAPEMQILDNENHPDARLGENGNRQAGALYDMIPAEPQNANPHGEWNEVRILVYQGTVVHFQNGEKVLEYHLWTDDWKEMVANSKFDDFEGFVDVAKEGHIGLQDHGNDVWFRNIKVKDMTN</sequence>
<dbReference type="Gene3D" id="2.60.120.560">
    <property type="entry name" value="Exo-inulinase, domain 1"/>
    <property type="match status" value="1"/>
</dbReference>
<protein>
    <submittedName>
        <fullName evidence="3">DUF1080 domain-containing protein</fullName>
    </submittedName>
</protein>
<dbReference type="Proteomes" id="UP000479132">
    <property type="component" value="Unassembled WGS sequence"/>
</dbReference>
<keyword evidence="4" id="KW-1185">Reference proteome</keyword>
<dbReference type="EMBL" id="JAALLS010000013">
    <property type="protein sequence ID" value="NGP88880.1"/>
    <property type="molecule type" value="Genomic_DNA"/>
</dbReference>
<accession>A0A6M1TJV4</accession>
<comment type="caution">
    <text evidence="3">The sequence shown here is derived from an EMBL/GenBank/DDBJ whole genome shotgun (WGS) entry which is preliminary data.</text>
</comment>
<name>A0A6M1TJV4_9BACT</name>
<dbReference type="PROSITE" id="PS51257">
    <property type="entry name" value="PROKAR_LIPOPROTEIN"/>
    <property type="match status" value="1"/>
</dbReference>
<reference evidence="3 4" key="1">
    <citation type="submission" date="2020-02" db="EMBL/GenBank/DDBJ databases">
        <title>Aliifodinibius halophilus 2W32, complete genome.</title>
        <authorList>
            <person name="Li Y."/>
            <person name="Wu S."/>
        </authorList>
    </citation>
    <scope>NUCLEOTIDE SEQUENCE [LARGE SCALE GENOMIC DNA]</scope>
    <source>
        <strain evidence="3 4">2W32</strain>
    </source>
</reference>
<evidence type="ECO:0000313" key="3">
    <source>
        <dbReference type="EMBL" id="NGP88880.1"/>
    </source>
</evidence>
<dbReference type="Pfam" id="PF06439">
    <property type="entry name" value="3keto-disac_hyd"/>
    <property type="match status" value="1"/>
</dbReference>
<evidence type="ECO:0000313" key="4">
    <source>
        <dbReference type="Proteomes" id="UP000479132"/>
    </source>
</evidence>
<dbReference type="RefSeq" id="WP_165269063.1">
    <property type="nucleotide sequence ID" value="NZ_JAALLS010000013.1"/>
</dbReference>
<gene>
    <name evidence="3" type="ORF">G3569_10970</name>
</gene>
<feature type="region of interest" description="Disordered" evidence="1">
    <location>
        <begin position="27"/>
        <end position="50"/>
    </location>
</feature>
<feature type="domain" description="3-keto-alpha-glucoside-1,2-lyase/3-keto-2-hydroxy-glucal hydratase" evidence="2">
    <location>
        <begin position="53"/>
        <end position="263"/>
    </location>
</feature>
<proteinExistence type="predicted"/>
<dbReference type="AlphaFoldDB" id="A0A6M1TJV4"/>